<dbReference type="InterPro" id="IPR037923">
    <property type="entry name" value="HTH-like"/>
</dbReference>
<accession>A0AAP5TA34</accession>
<sequence>MIIKRTPLGNMISQYIKLEETMTKFFYEQITPNHALPFRLLIHDTGAAHTVLRHWHKSYEIDFVLHGSNRNFILNEKRFNQNAGEVVVINPYEVHGLNLPFEHNRIAITIMLPDSFVSGAGVTLNTQHIQNIIKKDPTCQQLFRQLYNNTKKVSTIGTQSEQIGLTYQLFAYLLDTYSQVQSLTDHHRITSQMDHLTPALTWIEKNFSEKITIAKLAKLANVSPSYFAHLFKTYLQQTPVAYITERRLLAAKDKLKNTTDSIETIAYSSGFPSSKALNKAYSTYYGLTAGQFRKSNQLKEINLP</sequence>
<dbReference type="Pfam" id="PF12833">
    <property type="entry name" value="HTH_18"/>
    <property type="match status" value="1"/>
</dbReference>
<dbReference type="Pfam" id="PF02311">
    <property type="entry name" value="AraC_binding"/>
    <property type="match status" value="1"/>
</dbReference>
<keyword evidence="2" id="KW-0238">DNA-binding</keyword>
<dbReference type="Proteomes" id="UP001275867">
    <property type="component" value="Unassembled WGS sequence"/>
</dbReference>
<organism evidence="5 6">
    <name type="scientific">Pediococcus parvulus</name>
    <dbReference type="NCBI Taxonomy" id="54062"/>
    <lineage>
        <taxon>Bacteria</taxon>
        <taxon>Bacillati</taxon>
        <taxon>Bacillota</taxon>
        <taxon>Bacilli</taxon>
        <taxon>Lactobacillales</taxon>
        <taxon>Lactobacillaceae</taxon>
        <taxon>Pediococcus</taxon>
    </lineage>
</organism>
<comment type="caution">
    <text evidence="5">The sequence shown here is derived from an EMBL/GenBank/DDBJ whole genome shotgun (WGS) entry which is preliminary data.</text>
</comment>
<evidence type="ECO:0000256" key="3">
    <source>
        <dbReference type="ARBA" id="ARBA00023163"/>
    </source>
</evidence>
<gene>
    <name evidence="5" type="ORF">GA842_03260</name>
</gene>
<dbReference type="SUPFAM" id="SSF51215">
    <property type="entry name" value="Regulatory protein AraC"/>
    <property type="match status" value="1"/>
</dbReference>
<dbReference type="InterPro" id="IPR003313">
    <property type="entry name" value="AraC-bd"/>
</dbReference>
<protein>
    <submittedName>
        <fullName evidence="5">Helix-turn-helix domain-containing protein</fullName>
    </submittedName>
</protein>
<dbReference type="SUPFAM" id="SSF46689">
    <property type="entry name" value="Homeodomain-like"/>
    <property type="match status" value="2"/>
</dbReference>
<evidence type="ECO:0000256" key="2">
    <source>
        <dbReference type="ARBA" id="ARBA00023125"/>
    </source>
</evidence>
<reference evidence="5" key="1">
    <citation type="submission" date="2019-10" db="EMBL/GenBank/DDBJ databases">
        <title>Malate fermentation in French cider.</title>
        <authorList>
            <person name="Cousin F.J."/>
            <person name="Medina Fernandez S."/>
            <person name="Misery B."/>
            <person name="Laplace J.-M."/>
            <person name="Cretenet M."/>
        </authorList>
    </citation>
    <scope>NUCLEOTIDE SEQUENCE</scope>
    <source>
        <strain evidence="5">UCMA15901</strain>
    </source>
</reference>
<dbReference type="InterPro" id="IPR014710">
    <property type="entry name" value="RmlC-like_jellyroll"/>
</dbReference>
<evidence type="ECO:0000313" key="6">
    <source>
        <dbReference type="Proteomes" id="UP001275867"/>
    </source>
</evidence>
<dbReference type="PANTHER" id="PTHR43280:SF2">
    <property type="entry name" value="HTH-TYPE TRANSCRIPTIONAL REGULATOR EXSA"/>
    <property type="match status" value="1"/>
</dbReference>
<feature type="domain" description="HTH araC/xylS-type" evidence="4">
    <location>
        <begin position="197"/>
        <end position="295"/>
    </location>
</feature>
<dbReference type="GO" id="GO:0043565">
    <property type="term" value="F:sequence-specific DNA binding"/>
    <property type="evidence" value="ECO:0007669"/>
    <property type="project" value="InterPro"/>
</dbReference>
<dbReference type="InterPro" id="IPR018062">
    <property type="entry name" value="HTH_AraC-typ_CS"/>
</dbReference>
<dbReference type="SMART" id="SM00342">
    <property type="entry name" value="HTH_ARAC"/>
    <property type="match status" value="1"/>
</dbReference>
<keyword evidence="3" id="KW-0804">Transcription</keyword>
<dbReference type="Gene3D" id="2.60.120.10">
    <property type="entry name" value="Jelly Rolls"/>
    <property type="match status" value="1"/>
</dbReference>
<dbReference type="Gene3D" id="1.10.10.60">
    <property type="entry name" value="Homeodomain-like"/>
    <property type="match status" value="2"/>
</dbReference>
<keyword evidence="1" id="KW-0805">Transcription regulation</keyword>
<dbReference type="InterPro" id="IPR009057">
    <property type="entry name" value="Homeodomain-like_sf"/>
</dbReference>
<evidence type="ECO:0000256" key="1">
    <source>
        <dbReference type="ARBA" id="ARBA00023015"/>
    </source>
</evidence>
<dbReference type="PANTHER" id="PTHR43280">
    <property type="entry name" value="ARAC-FAMILY TRANSCRIPTIONAL REGULATOR"/>
    <property type="match status" value="1"/>
</dbReference>
<dbReference type="GO" id="GO:0003700">
    <property type="term" value="F:DNA-binding transcription factor activity"/>
    <property type="evidence" value="ECO:0007669"/>
    <property type="project" value="InterPro"/>
</dbReference>
<dbReference type="EMBL" id="WERX01000007">
    <property type="protein sequence ID" value="MDV7693914.1"/>
    <property type="molecule type" value="Genomic_DNA"/>
</dbReference>
<dbReference type="PROSITE" id="PS00041">
    <property type="entry name" value="HTH_ARAC_FAMILY_1"/>
    <property type="match status" value="1"/>
</dbReference>
<name>A0AAP5TA34_9LACO</name>
<proteinExistence type="predicted"/>
<evidence type="ECO:0000313" key="5">
    <source>
        <dbReference type="EMBL" id="MDV7693914.1"/>
    </source>
</evidence>
<dbReference type="InterPro" id="IPR018060">
    <property type="entry name" value="HTH_AraC"/>
</dbReference>
<dbReference type="AlphaFoldDB" id="A0AAP5TA34"/>
<dbReference type="PROSITE" id="PS01124">
    <property type="entry name" value="HTH_ARAC_FAMILY_2"/>
    <property type="match status" value="1"/>
</dbReference>
<evidence type="ECO:0000259" key="4">
    <source>
        <dbReference type="PROSITE" id="PS01124"/>
    </source>
</evidence>